<dbReference type="GO" id="GO:0005886">
    <property type="term" value="C:plasma membrane"/>
    <property type="evidence" value="ECO:0007669"/>
    <property type="project" value="UniProtKB-SubCell"/>
</dbReference>
<feature type="transmembrane region" description="Helical" evidence="6">
    <location>
        <begin position="523"/>
        <end position="548"/>
    </location>
</feature>
<dbReference type="PIRSF" id="PIRSF018968">
    <property type="entry name" value="ABC_permease_BceB"/>
    <property type="match status" value="1"/>
</dbReference>
<dbReference type="OrthoDB" id="1705903at2"/>
<reference evidence="8 9" key="1">
    <citation type="submission" date="2018-06" db="EMBL/GenBank/DDBJ databases">
        <authorList>
            <consortium name="Pathogen Informatics"/>
            <person name="Doyle S."/>
        </authorList>
    </citation>
    <scope>NUCLEOTIDE SEQUENCE [LARGE SCALE GENOMIC DNA]</scope>
    <source>
        <strain evidence="9">NCTC 11391</strain>
    </source>
</reference>
<dbReference type="EMBL" id="UHFA01000002">
    <property type="protein sequence ID" value="SUN35839.1"/>
    <property type="molecule type" value="Genomic_DNA"/>
</dbReference>
<keyword evidence="6" id="KW-0813">Transport</keyword>
<evidence type="ECO:0000259" key="7">
    <source>
        <dbReference type="Pfam" id="PF02687"/>
    </source>
</evidence>
<dbReference type="GO" id="GO:0055085">
    <property type="term" value="P:transmembrane transport"/>
    <property type="evidence" value="ECO:0007669"/>
    <property type="project" value="UniProtKB-UniRule"/>
</dbReference>
<keyword evidence="9" id="KW-1185">Reference proteome</keyword>
<dbReference type="RefSeq" id="WP_003000969.1">
    <property type="nucleotide sequence ID" value="NZ_UHFA01000002.1"/>
</dbReference>
<feature type="transmembrane region" description="Helical" evidence="6">
    <location>
        <begin position="192"/>
        <end position="211"/>
    </location>
</feature>
<evidence type="ECO:0000256" key="5">
    <source>
        <dbReference type="ARBA" id="ARBA00023136"/>
    </source>
</evidence>
<dbReference type="Proteomes" id="UP000254082">
    <property type="component" value="Unassembled WGS sequence"/>
</dbReference>
<feature type="transmembrane region" description="Helical" evidence="6">
    <location>
        <begin position="582"/>
        <end position="603"/>
    </location>
</feature>
<feature type="domain" description="ABC3 transporter permease C-terminal" evidence="7">
    <location>
        <begin position="533"/>
        <end position="637"/>
    </location>
</feature>
<feature type="domain" description="ABC3 transporter permease C-terminal" evidence="7">
    <location>
        <begin position="58"/>
        <end position="176"/>
    </location>
</feature>
<feature type="transmembrane region" description="Helical" evidence="6">
    <location>
        <begin position="47"/>
        <end position="68"/>
    </location>
</feature>
<feature type="transmembrane region" description="Helical" evidence="6">
    <location>
        <begin position="618"/>
        <end position="637"/>
    </location>
</feature>
<protein>
    <submittedName>
        <fullName evidence="8">ABC transporter permease protein</fullName>
    </submittedName>
</protein>
<gene>
    <name evidence="8" type="ORF">NCTC11391_00878</name>
</gene>
<keyword evidence="2 6" id="KW-1003">Cell membrane</keyword>
<evidence type="ECO:0000256" key="2">
    <source>
        <dbReference type="ARBA" id="ARBA00022475"/>
    </source>
</evidence>
<evidence type="ECO:0000256" key="1">
    <source>
        <dbReference type="ARBA" id="ARBA00004651"/>
    </source>
</evidence>
<evidence type="ECO:0000313" key="9">
    <source>
        <dbReference type="Proteomes" id="UP000254082"/>
    </source>
</evidence>
<dbReference type="InterPro" id="IPR003838">
    <property type="entry name" value="ABC3_permease_C"/>
</dbReference>
<sequence>MFYLKLAIRNLKNSLGQYGPFMLASLLLFSLTCSTLLILLSPMGEGMSIGAMTLVLGAIVLSIFSLIMERYSYKILLKQRSREFGLYNILGMNKRQVGWIATIELGLIFLGLMVFGIIFSSVFSKFLYLIFVNIINYDKLNLKLTVLPFVLTFVIFALIFFVLDLTALWHIRKSSPLNLFSKQEQGEKEPRGNLILAGLGVGALAYAYYLAVSSKDSAALTVLFRFFWAVLLVIAGTYLFYISFMTWYLKHRRKNKAYFYQPQHFVSTSQMIFRMKQNASGLASITLLAVMALVTIGTTVSLYSNTQSVADRYYPKEIRISYHTKGDEGPKLFKHDVLDKLGKSDDGVVDYTTSVIATPIGKEKEINVDASNVLKMSASKTSFVYLITQDDFRKLGNDLPKLKDNQAAFYGDGGKTQLDQLTIFGNKYQIRKNFKQVHLPETVVTYNVGVLVLANQDQVQSIEDAYKPYLSKITTIGQTYTAYLDLSDKELKEISPDGLTVGQGKQVGVINTKQAYLSDGYKLFGGLLFTGFLLGISFLLGVALIVYYKQYSEGHEDKKSYKILQEVGMSSKQVRKTINSQVIFVFFMPLAIATIHFLFAIPMLKQMLLLFGVTSSNLVYLVSGLTIVAIGLIYFIIYRLTSRTYYRIIER</sequence>
<dbReference type="PANTHER" id="PTHR46795">
    <property type="entry name" value="ABC TRANSPORTER PERMEASE-RELATED-RELATED"/>
    <property type="match status" value="1"/>
</dbReference>
<dbReference type="PANTHER" id="PTHR46795:SF3">
    <property type="entry name" value="ABC TRANSPORTER PERMEASE"/>
    <property type="match status" value="1"/>
</dbReference>
<feature type="transmembrane region" description="Helical" evidence="6">
    <location>
        <begin position="146"/>
        <end position="171"/>
    </location>
</feature>
<evidence type="ECO:0000256" key="3">
    <source>
        <dbReference type="ARBA" id="ARBA00022692"/>
    </source>
</evidence>
<dbReference type="Pfam" id="PF02687">
    <property type="entry name" value="FtsX"/>
    <property type="match status" value="2"/>
</dbReference>
<keyword evidence="4 6" id="KW-1133">Transmembrane helix</keyword>
<accession>A0A380JDH1</accession>
<dbReference type="AlphaFoldDB" id="A0A380JDH1"/>
<feature type="transmembrane region" description="Helical" evidence="6">
    <location>
        <begin position="281"/>
        <end position="303"/>
    </location>
</feature>
<keyword evidence="3 6" id="KW-0812">Transmembrane</keyword>
<dbReference type="InterPro" id="IPR027022">
    <property type="entry name" value="ABC_permease_BceB-typ"/>
</dbReference>
<name>A0A380JDH1_STRDO</name>
<comment type="subcellular location">
    <subcellularLocation>
        <location evidence="1 6">Cell membrane</location>
        <topology evidence="1 6">Multi-pass membrane protein</topology>
    </subcellularLocation>
</comment>
<evidence type="ECO:0000256" key="4">
    <source>
        <dbReference type="ARBA" id="ARBA00022989"/>
    </source>
</evidence>
<keyword evidence="5 6" id="KW-0472">Membrane</keyword>
<proteinExistence type="inferred from homology"/>
<dbReference type="InterPro" id="IPR052536">
    <property type="entry name" value="ABC-4_Integral_Memb_Prot"/>
</dbReference>
<feature type="transmembrane region" description="Helical" evidence="6">
    <location>
        <begin position="223"/>
        <end position="249"/>
    </location>
</feature>
<evidence type="ECO:0000256" key="6">
    <source>
        <dbReference type="PIRNR" id="PIRNR018968"/>
    </source>
</evidence>
<comment type="similarity">
    <text evidence="6">Belongs to the ABC-4 integral membrane protein family.</text>
</comment>
<feature type="transmembrane region" description="Helical" evidence="6">
    <location>
        <begin position="97"/>
        <end position="119"/>
    </location>
</feature>
<organism evidence="8 9">
    <name type="scientific">Streptococcus downei MFe28</name>
    <dbReference type="NCBI Taxonomy" id="764290"/>
    <lineage>
        <taxon>Bacteria</taxon>
        <taxon>Bacillati</taxon>
        <taxon>Bacillota</taxon>
        <taxon>Bacilli</taxon>
        <taxon>Lactobacillales</taxon>
        <taxon>Streptococcaceae</taxon>
        <taxon>Streptococcus</taxon>
    </lineage>
</organism>
<evidence type="ECO:0000313" key="8">
    <source>
        <dbReference type="EMBL" id="SUN35839.1"/>
    </source>
</evidence>
<feature type="transmembrane region" description="Helical" evidence="6">
    <location>
        <begin position="21"/>
        <end position="41"/>
    </location>
</feature>